<dbReference type="EMBL" id="UYRU01043139">
    <property type="protein sequence ID" value="VDK80445.1"/>
    <property type="molecule type" value="Genomic_DNA"/>
</dbReference>
<keyword evidence="3" id="KW-1185">Reference proteome</keyword>
<feature type="compositionally biased region" description="Basic and acidic residues" evidence="1">
    <location>
        <begin position="55"/>
        <end position="65"/>
    </location>
</feature>
<organism evidence="2 3">
    <name type="scientific">Dibothriocephalus latus</name>
    <name type="common">Fish tapeworm</name>
    <name type="synonym">Diphyllobothrium latum</name>
    <dbReference type="NCBI Taxonomy" id="60516"/>
    <lineage>
        <taxon>Eukaryota</taxon>
        <taxon>Metazoa</taxon>
        <taxon>Spiralia</taxon>
        <taxon>Lophotrochozoa</taxon>
        <taxon>Platyhelminthes</taxon>
        <taxon>Cestoda</taxon>
        <taxon>Eucestoda</taxon>
        <taxon>Diphyllobothriidea</taxon>
        <taxon>Diphyllobothriidae</taxon>
        <taxon>Dibothriocephalus</taxon>
    </lineage>
</organism>
<name>A0A3P6THM9_DIBLA</name>
<gene>
    <name evidence="2" type="ORF">DILT_LOCUS3108</name>
</gene>
<sequence length="211" mass="23443">MKGALKKHHSVMIPVRSILTLYLLKASHKRLEKNQDKKASVSNENQTETCSTSGKAEKRQEDSPKETCVGTDPILQHPTVNPSFIFAPSSLSYAERLLLQKNRLHELPAFSPINVIPSVPTASTTEEEGREIDVSPDWSDKEEIPSAESLYQLSQISLADYKSNMLEVSNTDPVFAVESHADPLTDNARVDVGDATELRLYAESHVEETIK</sequence>
<evidence type="ECO:0000313" key="2">
    <source>
        <dbReference type="EMBL" id="VDK80445.1"/>
    </source>
</evidence>
<accession>A0A3P6THM9</accession>
<feature type="compositionally biased region" description="Polar residues" evidence="1">
    <location>
        <begin position="40"/>
        <end position="54"/>
    </location>
</feature>
<dbReference type="AlphaFoldDB" id="A0A3P6THM9"/>
<reference evidence="2 3" key="1">
    <citation type="submission" date="2018-11" db="EMBL/GenBank/DDBJ databases">
        <authorList>
            <consortium name="Pathogen Informatics"/>
        </authorList>
    </citation>
    <scope>NUCLEOTIDE SEQUENCE [LARGE SCALE GENOMIC DNA]</scope>
</reference>
<dbReference type="Proteomes" id="UP000281553">
    <property type="component" value="Unassembled WGS sequence"/>
</dbReference>
<evidence type="ECO:0000256" key="1">
    <source>
        <dbReference type="SAM" id="MobiDB-lite"/>
    </source>
</evidence>
<feature type="region of interest" description="Disordered" evidence="1">
    <location>
        <begin position="32"/>
        <end position="73"/>
    </location>
</feature>
<proteinExistence type="predicted"/>
<protein>
    <submittedName>
        <fullName evidence="2">Uncharacterized protein</fullName>
    </submittedName>
</protein>
<evidence type="ECO:0000313" key="3">
    <source>
        <dbReference type="Proteomes" id="UP000281553"/>
    </source>
</evidence>
<dbReference type="OrthoDB" id="10537453at2759"/>